<dbReference type="PANTHER" id="PTHR43473:SF2">
    <property type="entry name" value="MAGNESIUM-CHELATASE SUBUNIT CHLD, CHLOROPLASTIC"/>
    <property type="match status" value="1"/>
</dbReference>
<dbReference type="PROSITE" id="PS50234">
    <property type="entry name" value="VWFA"/>
    <property type="match status" value="1"/>
</dbReference>
<dbReference type="EMBL" id="AP012320">
    <property type="protein sequence ID" value="BAL95000.1"/>
    <property type="molecule type" value="Genomic_DNA"/>
</dbReference>
<sequence length="581" mass="60801">MSSKAWEDATLAAAVFAVDPAGIGGVHLRSPAGPVRDRWLAALSRALPAPPRRMPVGIADDRLLGGLDLAGTLQAGRPVAQRGLLADADGGVVLAVMAERLPPGTAAKMAAVMDRQEVVVERDGVALSHPTRFGVVAFDEGGPDDDPVPIALTDRLGLKLDFTQIPPREAPEIDFGDVSDARALLPRVRCGDEALQALVQAAVALGIASLRAPLHALRVACAHAALNGRETVEAEDAAAAARLVFAPRATQLPAPPEQEAPPEEPPPPPPDQQDPNQDPPPPDDEQQAEELKGPMEDQVLDAVLASLPPALLAQMQADYASRERARSSGKSGALHKGGHRGRPSGIRRGEPKAGQRLNLIATLRAAAPWQRVRGAIKPRVQVRPDDFHVTHYRQRRETTTIFVVDASGSSALNRMAEAKGAVELLLADCYVRRDKVAVIAFRGKAAELLLPPTRSLVRAKRSLAGLPGGGGTPLAAAVDAAGALAESIRRRGDTPLVVFLTDGRANVALDGTGGRPKAEADALDAAKRMLASGAATMLIDTSPQPAAQARKIAGAMQATYMPLPYAGAQTLSQVVRARAGG</sequence>
<evidence type="ECO:0000313" key="4">
    <source>
        <dbReference type="Proteomes" id="UP000007883"/>
    </source>
</evidence>
<dbReference type="STRING" id="983917.RGE_16590"/>
<dbReference type="InterPro" id="IPR041628">
    <property type="entry name" value="ChlI/MoxR_AAA_lid"/>
</dbReference>
<evidence type="ECO:0000259" key="2">
    <source>
        <dbReference type="PROSITE" id="PS50234"/>
    </source>
</evidence>
<dbReference type="SUPFAM" id="SSF53300">
    <property type="entry name" value="vWA-like"/>
    <property type="match status" value="1"/>
</dbReference>
<gene>
    <name evidence="3" type="primary">bchD</name>
    <name evidence="3" type="ordered locus">RGE_16590</name>
</gene>
<dbReference type="RefSeq" id="WP_014427864.1">
    <property type="nucleotide sequence ID" value="NC_017075.1"/>
</dbReference>
<feature type="region of interest" description="Disordered" evidence="1">
    <location>
        <begin position="252"/>
        <end position="290"/>
    </location>
</feature>
<dbReference type="InterPro" id="IPR036465">
    <property type="entry name" value="vWFA_dom_sf"/>
</dbReference>
<accession>I0HPR3</accession>
<dbReference type="Pfam" id="PF17863">
    <property type="entry name" value="AAA_lid_2"/>
    <property type="match status" value="1"/>
</dbReference>
<evidence type="ECO:0000313" key="3">
    <source>
        <dbReference type="EMBL" id="BAL95000.1"/>
    </source>
</evidence>
<evidence type="ECO:0000256" key="1">
    <source>
        <dbReference type="SAM" id="MobiDB-lite"/>
    </source>
</evidence>
<proteinExistence type="predicted"/>
<feature type="compositionally biased region" description="Pro residues" evidence="1">
    <location>
        <begin position="253"/>
        <end position="280"/>
    </location>
</feature>
<keyword evidence="4" id="KW-1185">Reference proteome</keyword>
<dbReference type="SMART" id="SM00327">
    <property type="entry name" value="VWA"/>
    <property type="match status" value="1"/>
</dbReference>
<dbReference type="eggNOG" id="COG1239">
    <property type="taxonomic scope" value="Bacteria"/>
</dbReference>
<dbReference type="Gene3D" id="3.40.50.410">
    <property type="entry name" value="von Willebrand factor, type A domain"/>
    <property type="match status" value="1"/>
</dbReference>
<dbReference type="Gene3D" id="3.40.50.300">
    <property type="entry name" value="P-loop containing nucleotide triphosphate hydrolases"/>
    <property type="match status" value="1"/>
</dbReference>
<dbReference type="eggNOG" id="COG1240">
    <property type="taxonomic scope" value="Bacteria"/>
</dbReference>
<dbReference type="PATRIC" id="fig|983917.3.peg.1622"/>
<dbReference type="Gene3D" id="1.10.8.80">
    <property type="entry name" value="Magnesium chelatase subunit I, C-Terminal domain"/>
    <property type="match status" value="1"/>
</dbReference>
<dbReference type="AlphaFoldDB" id="I0HPR3"/>
<dbReference type="SUPFAM" id="SSF52540">
    <property type="entry name" value="P-loop containing nucleoside triphosphate hydrolases"/>
    <property type="match status" value="1"/>
</dbReference>
<organism evidence="3 4">
    <name type="scientific">Rubrivivax gelatinosus (strain NBRC 100245 / IL144)</name>
    <dbReference type="NCBI Taxonomy" id="983917"/>
    <lineage>
        <taxon>Bacteria</taxon>
        <taxon>Pseudomonadati</taxon>
        <taxon>Pseudomonadota</taxon>
        <taxon>Betaproteobacteria</taxon>
        <taxon>Burkholderiales</taxon>
        <taxon>Sphaerotilaceae</taxon>
        <taxon>Rubrivivax</taxon>
    </lineage>
</organism>
<protein>
    <submittedName>
        <fullName evidence="3">Protoporphyrin IX magnesium-chelatase BchD</fullName>
        <ecNumber evidence="3">6.6.1.1</ecNumber>
    </submittedName>
</protein>
<dbReference type="PANTHER" id="PTHR43473">
    <property type="entry name" value="MAGNESIUM-CHELATASE SUBUNIT CHLD, CHLOROPLASTIC"/>
    <property type="match status" value="1"/>
</dbReference>
<name>I0HPR3_RUBGI</name>
<reference evidence="3 4" key="1">
    <citation type="journal article" date="2012" name="J. Bacteriol.">
        <title>Complete genome sequence of phototrophic betaproteobacterium Rubrivivax gelatinosus IL144.</title>
        <authorList>
            <person name="Nagashima S."/>
            <person name="Kamimura A."/>
            <person name="Shimizu T."/>
            <person name="Nakamura-isaki S."/>
            <person name="Aono E."/>
            <person name="Sakamoto K."/>
            <person name="Ichikawa N."/>
            <person name="Nakazawa H."/>
            <person name="Sekine M."/>
            <person name="Yamazaki S."/>
            <person name="Fujita N."/>
            <person name="Shimada K."/>
            <person name="Hanada S."/>
            <person name="Nagashima K.V.P."/>
        </authorList>
    </citation>
    <scope>NUCLEOTIDE SEQUENCE [LARGE SCALE GENOMIC DNA]</scope>
    <source>
        <strain evidence="4">NBRC 100245 / IL144</strain>
    </source>
</reference>
<feature type="domain" description="VWFA" evidence="2">
    <location>
        <begin position="399"/>
        <end position="579"/>
    </location>
</feature>
<feature type="region of interest" description="Disordered" evidence="1">
    <location>
        <begin position="318"/>
        <end position="350"/>
    </location>
</feature>
<dbReference type="Proteomes" id="UP000007883">
    <property type="component" value="Chromosome"/>
</dbReference>
<dbReference type="KEGG" id="rge:RGE_16590"/>
<dbReference type="InterPro" id="IPR027417">
    <property type="entry name" value="P-loop_NTPase"/>
</dbReference>
<dbReference type="InterPro" id="IPR002035">
    <property type="entry name" value="VWF_A"/>
</dbReference>
<dbReference type="NCBIfam" id="NF009943">
    <property type="entry name" value="PRK13406.1"/>
    <property type="match status" value="1"/>
</dbReference>
<keyword evidence="3" id="KW-0436">Ligase</keyword>
<dbReference type="Pfam" id="PF13519">
    <property type="entry name" value="VWA_2"/>
    <property type="match status" value="1"/>
</dbReference>
<dbReference type="EC" id="6.6.1.1" evidence="3"/>
<dbReference type="GO" id="GO:0016851">
    <property type="term" value="F:magnesium chelatase activity"/>
    <property type="evidence" value="ECO:0007669"/>
    <property type="project" value="UniProtKB-EC"/>
</dbReference>
<dbReference type="HOGENOM" id="CLU_016684_6_2_4"/>